<dbReference type="Proteomes" id="UP000835052">
    <property type="component" value="Unassembled WGS sequence"/>
</dbReference>
<organism evidence="1 2">
    <name type="scientific">Caenorhabditis auriculariae</name>
    <dbReference type="NCBI Taxonomy" id="2777116"/>
    <lineage>
        <taxon>Eukaryota</taxon>
        <taxon>Metazoa</taxon>
        <taxon>Ecdysozoa</taxon>
        <taxon>Nematoda</taxon>
        <taxon>Chromadorea</taxon>
        <taxon>Rhabditida</taxon>
        <taxon>Rhabditina</taxon>
        <taxon>Rhabditomorpha</taxon>
        <taxon>Rhabditoidea</taxon>
        <taxon>Rhabditidae</taxon>
        <taxon>Peloderinae</taxon>
        <taxon>Caenorhabditis</taxon>
    </lineage>
</organism>
<dbReference type="AlphaFoldDB" id="A0A8S1H5Y0"/>
<proteinExistence type="predicted"/>
<protein>
    <submittedName>
        <fullName evidence="1">Uncharacterized protein</fullName>
    </submittedName>
</protein>
<keyword evidence="2" id="KW-1185">Reference proteome</keyword>
<gene>
    <name evidence="1" type="ORF">CAUJ_LOCUS6651</name>
</gene>
<dbReference type="EMBL" id="CAJGYM010000017">
    <property type="protein sequence ID" value="CAD6190732.1"/>
    <property type="molecule type" value="Genomic_DNA"/>
</dbReference>
<evidence type="ECO:0000313" key="1">
    <source>
        <dbReference type="EMBL" id="CAD6190732.1"/>
    </source>
</evidence>
<reference evidence="1" key="1">
    <citation type="submission" date="2020-10" db="EMBL/GenBank/DDBJ databases">
        <authorList>
            <person name="Kikuchi T."/>
        </authorList>
    </citation>
    <scope>NUCLEOTIDE SEQUENCE</scope>
    <source>
        <strain evidence="1">NKZ352</strain>
    </source>
</reference>
<evidence type="ECO:0000313" key="2">
    <source>
        <dbReference type="Proteomes" id="UP000835052"/>
    </source>
</evidence>
<sequence length="294" mass="33628">MTENQKLTYTTAALSLVLKRMQGKTIYDSLPGPKLPFLGNYRDCDPDPIMDVLFDSSDEIVTRKSRVPNCEIASKFRQDYAFGNELDYFRGNGNRKANSRICAIFFDSTNAVSYNPTTSTEKPADKDLLALVPFVGDFTEPFENVEKIPSWRFSNTPPLLREFSPAGKARNEFSFSSLPKKDVQRPIETDNFTFEPFPREDFGNSLPKITWLESSTHSQCNCPHCPQQMRNSHRPGSEFLAIEAPPRNATQHLRDHSETADFWLFPEPSFDQRKSPRSGKTPWNHDDYDFSLGF</sequence>
<accession>A0A8S1H5Y0</accession>
<comment type="caution">
    <text evidence="1">The sequence shown here is derived from an EMBL/GenBank/DDBJ whole genome shotgun (WGS) entry which is preliminary data.</text>
</comment>
<name>A0A8S1H5Y0_9PELO</name>